<dbReference type="GO" id="GO:0005667">
    <property type="term" value="C:transcription regulator complex"/>
    <property type="evidence" value="ECO:0007669"/>
    <property type="project" value="TreeGrafter"/>
</dbReference>
<dbReference type="EnsemblMetazoa" id="XM_024225819.1">
    <property type="protein sequence ID" value="XP_024081587.1"/>
    <property type="gene ID" value="LOC106662255"/>
</dbReference>
<dbReference type="GeneID" id="106662255"/>
<feature type="compositionally biased region" description="Pro residues" evidence="1">
    <location>
        <begin position="122"/>
        <end position="135"/>
    </location>
</feature>
<dbReference type="RefSeq" id="XP_024081587.1">
    <property type="nucleotide sequence ID" value="XM_024225819.1"/>
</dbReference>
<feature type="compositionally biased region" description="Acidic residues" evidence="1">
    <location>
        <begin position="647"/>
        <end position="657"/>
    </location>
</feature>
<feature type="region of interest" description="Disordered" evidence="1">
    <location>
        <begin position="427"/>
        <end position="452"/>
    </location>
</feature>
<protein>
    <recommendedName>
        <fullName evidence="2">Nuclear receptor coactivator 6 TRADD-N domain-containing protein</fullName>
    </recommendedName>
</protein>
<dbReference type="InterPro" id="IPR032715">
    <property type="entry name" value="NCOA6_TRADD-N"/>
</dbReference>
<evidence type="ECO:0000313" key="4">
    <source>
        <dbReference type="Proteomes" id="UP000494040"/>
    </source>
</evidence>
<feature type="compositionally biased region" description="Basic and acidic residues" evidence="1">
    <location>
        <begin position="619"/>
        <end position="646"/>
    </location>
</feature>
<feature type="region of interest" description="Disordered" evidence="1">
    <location>
        <begin position="469"/>
        <end position="901"/>
    </location>
</feature>
<feature type="compositionally biased region" description="Polar residues" evidence="1">
    <location>
        <begin position="505"/>
        <end position="519"/>
    </location>
</feature>
<feature type="compositionally biased region" description="Pro residues" evidence="1">
    <location>
        <begin position="399"/>
        <end position="409"/>
    </location>
</feature>
<sequence length="901" mass="98932">MEENEKIDAVETVVTCIGDLKDPEFPQRFKYILDSLRELLCRDSDRRYLRVKKVEPWNSVRVTFSLGQDAAERLRSLAGQGGGEVLGRLGILSVQLRPAEVISIRVSPPVQPPVAQDVPGPSNRPPPVVPARPPAPQIQLQGQRVFAPFQPTPPQVQKVAPQIQLQQKHYPPPPYPGQQPTVDPKIEPVESPLLVNLLQTEAVPQQNAQQVVQRFQPCPQAVVHHRPPPPPPPPLPPQPLVPLAQQLSTPEPEVNKIKEEAVKDPSEEELTSSGKKRQYLINPLTGVLEPMSSDSSSESEAEMTVEETRVPPVPSPPQAPVPVPVPVSLPVPVSVPLPVPTPPPIAVPLEFPPSPSKCEGSPQEERAAEKLKLRLKVDKCGPFNVRYTASASAMQQTPTTPPNSEPRVPPLHISLRGRNAAVVNRCRERKREGKPRRKVETSPIPNVIPPISSYPSEAEVASILRSVPEVTTDEKKRKRGHGKSLTPLRPQVNMLEDKRRKMISVASSGALSTSKTVTGLKTAPIVKMSSTVNSIQPEKTLEKVQEVETPPVQDANPEGHFISNGRKEYQNKSNSPESKQMTPPYPAKPSPPGGEKVQGPGGALDKAGDDSGIESMDALSEKSPNRGDSPNRKDDCKKDEVKSTEEVRDEEDFEVGGEDPVPIRLTPALYTYSNPEKQRESPTPDLCQLKSREEYPSTRTRSDSASGKSLLEQLLIEIPGDSADRRTSGRSMRNHRLSTRSPEPVVPEPPTSPPAKRSRKASESSTASHDDAPATRSSKRKCSENASELIKAYMGVNSEQPTQNNSEPCMKTKSRKVDSSEEDDPEKRVMAEDIPKQKGAMATSALQQTQTTKDEEKCRAGGRRSARQEVKRITHKKKKGDEIQIETKGRRRASKESAPVK</sequence>
<dbReference type="PANTHER" id="PTHR15690:SF0">
    <property type="entry name" value="NUCLEAR RECEPTOR COACTIVATOR 6"/>
    <property type="match status" value="1"/>
</dbReference>
<feature type="compositionally biased region" description="Basic and acidic residues" evidence="1">
    <location>
        <begin position="253"/>
        <end position="265"/>
    </location>
</feature>
<evidence type="ECO:0000259" key="2">
    <source>
        <dbReference type="Pfam" id="PF13820"/>
    </source>
</evidence>
<feature type="compositionally biased region" description="Pro residues" evidence="1">
    <location>
        <begin position="583"/>
        <end position="592"/>
    </location>
</feature>
<feature type="region of interest" description="Disordered" evidence="1">
    <location>
        <begin position="110"/>
        <end position="135"/>
    </location>
</feature>
<feature type="region of interest" description="Disordered" evidence="1">
    <location>
        <begin position="390"/>
        <end position="411"/>
    </location>
</feature>
<feature type="compositionally biased region" description="Pro residues" evidence="1">
    <location>
        <begin position="744"/>
        <end position="753"/>
    </location>
</feature>
<dbReference type="GO" id="GO:0045944">
    <property type="term" value="P:positive regulation of transcription by RNA polymerase II"/>
    <property type="evidence" value="ECO:0007669"/>
    <property type="project" value="TreeGrafter"/>
</dbReference>
<reference evidence="3" key="1">
    <citation type="submission" date="2022-01" db="UniProtKB">
        <authorList>
            <consortium name="EnsemblMetazoa"/>
        </authorList>
    </citation>
    <scope>IDENTIFICATION</scope>
</reference>
<feature type="domain" description="Nuclear receptor coactivator 6 TRADD-N" evidence="2">
    <location>
        <begin position="11"/>
        <end position="110"/>
    </location>
</feature>
<evidence type="ECO:0000256" key="1">
    <source>
        <dbReference type="SAM" id="MobiDB-lite"/>
    </source>
</evidence>
<keyword evidence="4" id="KW-1185">Reference proteome</keyword>
<proteinExistence type="predicted"/>
<dbReference type="Pfam" id="PF13820">
    <property type="entry name" value="NCOA6_TRADD-N"/>
    <property type="match status" value="1"/>
</dbReference>
<feature type="compositionally biased region" description="Polar residues" evidence="1">
    <location>
        <begin position="528"/>
        <end position="537"/>
    </location>
</feature>
<dbReference type="OMA" id="RYQQQYI"/>
<evidence type="ECO:0000313" key="3">
    <source>
        <dbReference type="EnsemblMetazoa" id="XP_024081587.1"/>
    </source>
</evidence>
<dbReference type="InterPro" id="IPR026638">
    <property type="entry name" value="NCOA6"/>
</dbReference>
<feature type="compositionally biased region" description="Polar residues" evidence="1">
    <location>
        <begin position="797"/>
        <end position="807"/>
    </location>
</feature>
<dbReference type="AlphaFoldDB" id="A0A8I6SMK0"/>
<dbReference type="OrthoDB" id="5967287at2759"/>
<organism evidence="3 4">
    <name type="scientific">Cimex lectularius</name>
    <name type="common">Bed bug</name>
    <name type="synonym">Acanthia lectularia</name>
    <dbReference type="NCBI Taxonomy" id="79782"/>
    <lineage>
        <taxon>Eukaryota</taxon>
        <taxon>Metazoa</taxon>
        <taxon>Ecdysozoa</taxon>
        <taxon>Arthropoda</taxon>
        <taxon>Hexapoda</taxon>
        <taxon>Insecta</taxon>
        <taxon>Pterygota</taxon>
        <taxon>Neoptera</taxon>
        <taxon>Paraneoptera</taxon>
        <taxon>Hemiptera</taxon>
        <taxon>Heteroptera</taxon>
        <taxon>Panheteroptera</taxon>
        <taxon>Cimicomorpha</taxon>
        <taxon>Cimicidae</taxon>
        <taxon>Cimex</taxon>
    </lineage>
</organism>
<feature type="compositionally biased region" description="Basic and acidic residues" evidence="1">
    <location>
        <begin position="690"/>
        <end position="702"/>
    </location>
</feature>
<feature type="compositionally biased region" description="Basic and acidic residues" evidence="1">
    <location>
        <begin position="879"/>
        <end position="888"/>
    </location>
</feature>
<dbReference type="PANTHER" id="PTHR15690">
    <property type="entry name" value="NUCLEAR RECEPTOR COACTIVATOR 6"/>
    <property type="match status" value="1"/>
</dbReference>
<feature type="compositionally biased region" description="Low complexity" evidence="1">
    <location>
        <begin position="442"/>
        <end position="452"/>
    </location>
</feature>
<dbReference type="GO" id="GO:0003713">
    <property type="term" value="F:transcription coactivator activity"/>
    <property type="evidence" value="ECO:0007669"/>
    <property type="project" value="InterPro"/>
</dbReference>
<name>A0A8I6SMK0_CIMLE</name>
<feature type="compositionally biased region" description="Basic and acidic residues" evidence="1">
    <location>
        <begin position="815"/>
        <end position="836"/>
    </location>
</feature>
<feature type="region of interest" description="Disordered" evidence="1">
    <location>
        <begin position="159"/>
        <end position="181"/>
    </location>
</feature>
<dbReference type="Proteomes" id="UP000494040">
    <property type="component" value="Unassembled WGS sequence"/>
</dbReference>
<feature type="compositionally biased region" description="Pro residues" evidence="1">
    <location>
        <begin position="228"/>
        <end position="240"/>
    </location>
</feature>
<accession>A0A8I6SMK0</accession>
<feature type="region of interest" description="Disordered" evidence="1">
    <location>
        <begin position="221"/>
        <end position="316"/>
    </location>
</feature>
<feature type="compositionally biased region" description="Polar residues" evidence="1">
    <location>
        <begin position="571"/>
        <end position="581"/>
    </location>
</feature>
<dbReference type="GO" id="GO:0035097">
    <property type="term" value="C:histone methyltransferase complex"/>
    <property type="evidence" value="ECO:0007669"/>
    <property type="project" value="TreeGrafter"/>
</dbReference>